<sequence precursor="true">MKKKNLLFTLGLACIVAFGAAFFSIQGNAKDNGGAGHSLSGTVRKPKAVLCSKCGETHYNTECEGTGDGCDPTSCPY</sequence>
<evidence type="ECO:0000313" key="2">
    <source>
        <dbReference type="EMBL" id="ALO15367.1"/>
    </source>
</evidence>
<dbReference type="KEGG" id="blq:L21SP5_01725"/>
<evidence type="ECO:0008006" key="4">
    <source>
        <dbReference type="Google" id="ProtNLM"/>
    </source>
</evidence>
<reference evidence="2 3" key="1">
    <citation type="submission" date="2015-11" db="EMBL/GenBank/DDBJ databases">
        <title>Description and complete genome sequence of a novel strain predominating in hypersaline microbial mats and representing a new family of the Bacteriodetes phylum.</title>
        <authorList>
            <person name="Spring S."/>
            <person name="Bunk B."/>
            <person name="Sproer C."/>
            <person name="Klenk H.-P."/>
        </authorList>
    </citation>
    <scope>NUCLEOTIDE SEQUENCE [LARGE SCALE GENOMIC DNA]</scope>
    <source>
        <strain evidence="2 3">L21-Spi-D4</strain>
    </source>
</reference>
<protein>
    <recommendedName>
        <fullName evidence="4">Membrane or secreted protein</fullName>
    </recommendedName>
</protein>
<dbReference type="Proteomes" id="UP000064893">
    <property type="component" value="Chromosome"/>
</dbReference>
<gene>
    <name evidence="2" type="ORF">L21SP5_01725</name>
</gene>
<name>A0A0S2HZ43_9BACT</name>
<organism evidence="2 3">
    <name type="scientific">Salinivirga cyanobacteriivorans</name>
    <dbReference type="NCBI Taxonomy" id="1307839"/>
    <lineage>
        <taxon>Bacteria</taxon>
        <taxon>Pseudomonadati</taxon>
        <taxon>Bacteroidota</taxon>
        <taxon>Bacteroidia</taxon>
        <taxon>Bacteroidales</taxon>
        <taxon>Salinivirgaceae</taxon>
        <taxon>Salinivirga</taxon>
    </lineage>
</organism>
<accession>A0A0S2HZ43</accession>
<dbReference type="AlphaFoldDB" id="A0A0S2HZ43"/>
<dbReference type="RefSeq" id="WP_057952832.1">
    <property type="nucleotide sequence ID" value="NZ_CP013118.1"/>
</dbReference>
<evidence type="ECO:0000313" key="3">
    <source>
        <dbReference type="Proteomes" id="UP000064893"/>
    </source>
</evidence>
<feature type="signal peptide" evidence="1">
    <location>
        <begin position="1"/>
        <end position="29"/>
    </location>
</feature>
<feature type="chain" id="PRO_5006599275" description="Membrane or secreted protein" evidence="1">
    <location>
        <begin position="30"/>
        <end position="77"/>
    </location>
</feature>
<dbReference type="EMBL" id="CP013118">
    <property type="protein sequence ID" value="ALO15367.1"/>
    <property type="molecule type" value="Genomic_DNA"/>
</dbReference>
<evidence type="ECO:0000256" key="1">
    <source>
        <dbReference type="SAM" id="SignalP"/>
    </source>
</evidence>
<proteinExistence type="predicted"/>
<keyword evidence="3" id="KW-1185">Reference proteome</keyword>
<keyword evidence="1" id="KW-0732">Signal</keyword>
<dbReference type="STRING" id="1307839.L21SP5_01725"/>